<organism evidence="1">
    <name type="scientific">uncultured Caudovirales phage</name>
    <dbReference type="NCBI Taxonomy" id="2100421"/>
    <lineage>
        <taxon>Viruses</taxon>
        <taxon>Duplodnaviria</taxon>
        <taxon>Heunggongvirae</taxon>
        <taxon>Uroviricota</taxon>
        <taxon>Caudoviricetes</taxon>
        <taxon>Peduoviridae</taxon>
        <taxon>Maltschvirus</taxon>
        <taxon>Maltschvirus maltsch</taxon>
    </lineage>
</organism>
<sequence>MKANKHEINGYIYVTSEELDSLNSINGYKIILTNDESFKNIQQLTTEEIEYLKSVDSFEVEKNEHNLAIGGVLENYKILIPQETEQPKDEIDRFFVDMVCNKKQTLYTEDEVNEYLEYYLETTQVKNEIALSISEWFNKHKKQ</sequence>
<evidence type="ECO:0000313" key="1">
    <source>
        <dbReference type="EMBL" id="CAB4136497.1"/>
    </source>
</evidence>
<name>A0A6J5LTT7_9CAUD</name>
<dbReference type="EMBL" id="LR796554">
    <property type="protein sequence ID" value="CAB4151633.1"/>
    <property type="molecule type" value="Genomic_DNA"/>
</dbReference>
<gene>
    <name evidence="1" type="ORF">UFOVP304_62</name>
    <name evidence="2" type="ORF">UFOVP584_27</name>
</gene>
<protein>
    <submittedName>
        <fullName evidence="1">Uncharacterized protein</fullName>
    </submittedName>
</protein>
<dbReference type="EMBL" id="LR796322">
    <property type="protein sequence ID" value="CAB4136497.1"/>
    <property type="molecule type" value="Genomic_DNA"/>
</dbReference>
<reference evidence="1" key="1">
    <citation type="submission" date="2020-04" db="EMBL/GenBank/DDBJ databases">
        <authorList>
            <person name="Chiriac C."/>
            <person name="Salcher M."/>
            <person name="Ghai R."/>
            <person name="Kavagutti S V."/>
        </authorList>
    </citation>
    <scope>NUCLEOTIDE SEQUENCE</scope>
</reference>
<proteinExistence type="predicted"/>
<accession>A0A6J5LTT7</accession>
<evidence type="ECO:0000313" key="2">
    <source>
        <dbReference type="EMBL" id="CAB4151633.1"/>
    </source>
</evidence>